<dbReference type="Pfam" id="PF12833">
    <property type="entry name" value="HTH_18"/>
    <property type="match status" value="1"/>
</dbReference>
<dbReference type="RefSeq" id="WP_072402766.1">
    <property type="nucleotide sequence ID" value="NZ_FPKV01000003.1"/>
</dbReference>
<protein>
    <submittedName>
        <fullName evidence="5">AraC-type DNA-binding protein</fullName>
    </submittedName>
</protein>
<dbReference type="PROSITE" id="PS01124">
    <property type="entry name" value="HTH_ARAC_FAMILY_2"/>
    <property type="match status" value="1"/>
</dbReference>
<reference evidence="5 6" key="1">
    <citation type="submission" date="2016-10" db="EMBL/GenBank/DDBJ databases">
        <authorList>
            <person name="de Groot N.N."/>
        </authorList>
    </citation>
    <scope>NUCLEOTIDE SEQUENCE [LARGE SCALE GENOMIC DNA]</scope>
    <source>
        <strain evidence="5 6">DSM 18180</strain>
    </source>
</reference>
<gene>
    <name evidence="5" type="ORF">SAMN05428642_103120</name>
</gene>
<feature type="domain" description="HTH araC/xylS-type" evidence="4">
    <location>
        <begin position="159"/>
        <end position="264"/>
    </location>
</feature>
<keyword evidence="6" id="KW-1185">Reference proteome</keyword>
<name>A0A1K2IM84_9FLAO</name>
<dbReference type="PANTHER" id="PTHR46796">
    <property type="entry name" value="HTH-TYPE TRANSCRIPTIONAL ACTIVATOR RHAS-RELATED"/>
    <property type="match status" value="1"/>
</dbReference>
<keyword evidence="3" id="KW-0804">Transcription</keyword>
<dbReference type="GO" id="GO:0043565">
    <property type="term" value="F:sequence-specific DNA binding"/>
    <property type="evidence" value="ECO:0007669"/>
    <property type="project" value="InterPro"/>
</dbReference>
<dbReference type="EMBL" id="FPKV01000003">
    <property type="protein sequence ID" value="SFZ93414.1"/>
    <property type="molecule type" value="Genomic_DNA"/>
</dbReference>
<dbReference type="SUPFAM" id="SSF46689">
    <property type="entry name" value="Homeodomain-like"/>
    <property type="match status" value="1"/>
</dbReference>
<evidence type="ECO:0000259" key="4">
    <source>
        <dbReference type="PROSITE" id="PS01124"/>
    </source>
</evidence>
<dbReference type="AlphaFoldDB" id="A0A1K2IM84"/>
<evidence type="ECO:0000256" key="1">
    <source>
        <dbReference type="ARBA" id="ARBA00023015"/>
    </source>
</evidence>
<accession>A0A1K2IM84</accession>
<dbReference type="InterPro" id="IPR018060">
    <property type="entry name" value="HTH_AraC"/>
</dbReference>
<keyword evidence="2 5" id="KW-0238">DNA-binding</keyword>
<proteinExistence type="predicted"/>
<evidence type="ECO:0000313" key="5">
    <source>
        <dbReference type="EMBL" id="SFZ93414.1"/>
    </source>
</evidence>
<dbReference type="GO" id="GO:0003700">
    <property type="term" value="F:DNA-binding transcription factor activity"/>
    <property type="evidence" value="ECO:0007669"/>
    <property type="project" value="InterPro"/>
</dbReference>
<keyword evidence="1" id="KW-0805">Transcription regulation</keyword>
<dbReference type="Gene3D" id="1.10.10.60">
    <property type="entry name" value="Homeodomain-like"/>
    <property type="match status" value="1"/>
</dbReference>
<dbReference type="InterPro" id="IPR050204">
    <property type="entry name" value="AraC_XylS_family_regulators"/>
</dbReference>
<evidence type="ECO:0000313" key="6">
    <source>
        <dbReference type="Proteomes" id="UP000182544"/>
    </source>
</evidence>
<evidence type="ECO:0000256" key="2">
    <source>
        <dbReference type="ARBA" id="ARBA00023125"/>
    </source>
</evidence>
<dbReference type="InterPro" id="IPR009057">
    <property type="entry name" value="Homeodomain-like_sf"/>
</dbReference>
<dbReference type="STRING" id="369401.SAMN05428642_103120"/>
<dbReference type="Proteomes" id="UP000182544">
    <property type="component" value="Unassembled WGS sequence"/>
</dbReference>
<organism evidence="5 6">
    <name type="scientific">Flaviramulus basaltis</name>
    <dbReference type="NCBI Taxonomy" id="369401"/>
    <lineage>
        <taxon>Bacteria</taxon>
        <taxon>Pseudomonadati</taxon>
        <taxon>Bacteroidota</taxon>
        <taxon>Flavobacteriia</taxon>
        <taxon>Flavobacteriales</taxon>
        <taxon>Flavobacteriaceae</taxon>
        <taxon>Flaviramulus</taxon>
    </lineage>
</organism>
<sequence length="278" mass="32140">MIDSFVKKLDYNIPQELQPYIVAVIQGESKSVITTTYPVHPNGFPLLINIYRDIPLLHINNQIIKPDSRLNVAGQVYNTDIQIKIDGEFGQIGFILYPSAPYYLFHKNGDYFLNQWRSFNKVSPNNTQNLYKNLTKCKLPINRVSFMLEFLKDLSANSLPKIEWLEEALIHIYQLNGIIAQETLAEKLGISLRHFRRKFKEVIGVSPKYFCKVIQLNTVFEMLNSSDTEKLHHLALDCGYYDQAHFINDFKKLIGDSPRSFLTGEHSYVRTYLGRSGI</sequence>
<dbReference type="PANTHER" id="PTHR46796:SF13">
    <property type="entry name" value="HTH-TYPE TRANSCRIPTIONAL ACTIVATOR RHAS"/>
    <property type="match status" value="1"/>
</dbReference>
<dbReference type="SMART" id="SM00342">
    <property type="entry name" value="HTH_ARAC"/>
    <property type="match status" value="1"/>
</dbReference>
<evidence type="ECO:0000256" key="3">
    <source>
        <dbReference type="ARBA" id="ARBA00023163"/>
    </source>
</evidence>
<dbReference type="OrthoDB" id="511992at2"/>